<keyword evidence="1" id="KW-0328">Glycosyltransferase</keyword>
<organism evidence="1 2">
    <name type="scientific">Paenibacillus urinalis</name>
    <dbReference type="NCBI Taxonomy" id="521520"/>
    <lineage>
        <taxon>Bacteria</taxon>
        <taxon>Bacillati</taxon>
        <taxon>Bacillota</taxon>
        <taxon>Bacilli</taxon>
        <taxon>Bacillales</taxon>
        <taxon>Paenibacillaceae</taxon>
        <taxon>Paenibacillus</taxon>
    </lineage>
</organism>
<dbReference type="Proteomes" id="UP001221519">
    <property type="component" value="Chromosome"/>
</dbReference>
<dbReference type="GO" id="GO:0016757">
    <property type="term" value="F:glycosyltransferase activity"/>
    <property type="evidence" value="ECO:0007669"/>
    <property type="project" value="UniProtKB-KW"/>
</dbReference>
<proteinExistence type="predicted"/>
<keyword evidence="1" id="KW-0808">Transferase</keyword>
<keyword evidence="2" id="KW-1185">Reference proteome</keyword>
<evidence type="ECO:0000313" key="2">
    <source>
        <dbReference type="Proteomes" id="UP001221519"/>
    </source>
</evidence>
<name>A0ABY7XCC2_9BACL</name>
<dbReference type="SUPFAM" id="SSF53756">
    <property type="entry name" value="UDP-Glycosyltransferase/glycogen phosphorylase"/>
    <property type="match status" value="1"/>
</dbReference>
<reference evidence="1 2" key="1">
    <citation type="submission" date="2023-02" db="EMBL/GenBank/DDBJ databases">
        <title>Pathogen: clinical or host-associated sample.</title>
        <authorList>
            <person name="Hergert J."/>
            <person name="Casey R."/>
            <person name="Wagner J."/>
            <person name="Young E.L."/>
            <person name="Oakeson K.F."/>
        </authorList>
    </citation>
    <scope>NUCLEOTIDE SEQUENCE [LARGE SCALE GENOMIC DNA]</scope>
    <source>
        <strain evidence="1 2">2022CK-00829</strain>
    </source>
</reference>
<accession>A0ABY7XCC2</accession>
<dbReference type="Pfam" id="PF13692">
    <property type="entry name" value="Glyco_trans_1_4"/>
    <property type="match status" value="1"/>
</dbReference>
<dbReference type="EC" id="2.4.-.-" evidence="1"/>
<dbReference type="RefSeq" id="WP_079180156.1">
    <property type="nucleotide sequence ID" value="NZ_CP118106.1"/>
</dbReference>
<gene>
    <name evidence="1" type="ORF">PUW25_05585</name>
</gene>
<dbReference type="Gene3D" id="3.40.50.2000">
    <property type="entry name" value="Glycogen Phosphorylase B"/>
    <property type="match status" value="1"/>
</dbReference>
<protein>
    <submittedName>
        <fullName evidence="1">Glycosyltransferase</fullName>
        <ecNumber evidence="1">2.4.-.-</ecNumber>
    </submittedName>
</protein>
<evidence type="ECO:0000313" key="1">
    <source>
        <dbReference type="EMBL" id="WDI03442.1"/>
    </source>
</evidence>
<dbReference type="EMBL" id="CP118108">
    <property type="protein sequence ID" value="WDI03442.1"/>
    <property type="molecule type" value="Genomic_DNA"/>
</dbReference>
<sequence length="382" mass="44770">MNSKVLFFLSPHNYYDHKLKKSNNRPLKLADQFALDEVFTEIYIVNRIKPRLQKFENDSRKIIKKGVGYKIYQCNEFKNTKYIEHNFPFGYLEDFFVPMIIKSTLRKISYKDITVLVADPKSAGILRSNLGCGVFDAYDDWLMNKMYQKNRHYKALEKGYKTAKEFSDIMICNTDILMERFYNGKKTVLISNTSSIECSNTYLNQNNKVKKVGYIGNIYDRIDFDLFKDIVKTMKNLDFIIIGKYIGPEDNEKKKFENLTYENNVTYIPGVPYEQVSEEIAKFDVCIIPHQINEFTLTQDSMKMYDFLSIGKPVVTTAVPPSNLLSEYLYIAEGYKEFVEKINMALVEDEDLQLKRINYINENNWSSKTKQLYALLNEVKAQ</sequence>